<evidence type="ECO:0000256" key="11">
    <source>
        <dbReference type="SAM" id="Phobius"/>
    </source>
</evidence>
<feature type="transmembrane region" description="Helical" evidence="11">
    <location>
        <begin position="209"/>
        <end position="231"/>
    </location>
</feature>
<dbReference type="Proteomes" id="UP000887540">
    <property type="component" value="Unplaced"/>
</dbReference>
<evidence type="ECO:0000256" key="2">
    <source>
        <dbReference type="ARBA" id="ARBA00006939"/>
    </source>
</evidence>
<proteinExistence type="inferred from homology"/>
<dbReference type="GO" id="GO:0005886">
    <property type="term" value="C:plasma membrane"/>
    <property type="evidence" value="ECO:0007669"/>
    <property type="project" value="UniProtKB-SubCell"/>
</dbReference>
<evidence type="ECO:0000256" key="4">
    <source>
        <dbReference type="ARBA" id="ARBA00022692"/>
    </source>
</evidence>
<sequence>MIENAHPVLQALLASLLTWGVTALGAASVFILPAKHLQFLDISLGFAAGIMTAASFWSLLEPSIEMTKENMGALCLLPVGGGFALGAIFVMLTDAILSKYVVSIPYHQHPSNSVTETSIPNILYGPSAEHERLSSWRRMLLLIIAVTVHNIPEGLAVGVSWGSSASGKEDSVSHGSSFNLALAIAIHNFPEGMMVSLPLAGFGMPKWKAFLFGQFSGMVEVITAVIGTAAIMSVENIVPYALSFPAGAMIYVVFDDIMPEAHKNNNKRLVSISVIIGFMLMMCLEVGLEHGHSHGDHDH</sequence>
<keyword evidence="5" id="KW-0862">Zinc</keyword>
<dbReference type="PANTHER" id="PTHR11040">
    <property type="entry name" value="ZINC/IRON TRANSPORTER"/>
    <property type="match status" value="1"/>
</dbReference>
<name>A0A914CQK5_9BILA</name>
<feature type="transmembrane region" description="Helical" evidence="11">
    <location>
        <begin position="12"/>
        <end position="32"/>
    </location>
</feature>
<keyword evidence="7 11" id="KW-0472">Membrane</keyword>
<organism evidence="12 13">
    <name type="scientific">Acrobeloides nanus</name>
    <dbReference type="NCBI Taxonomy" id="290746"/>
    <lineage>
        <taxon>Eukaryota</taxon>
        <taxon>Metazoa</taxon>
        <taxon>Ecdysozoa</taxon>
        <taxon>Nematoda</taxon>
        <taxon>Chromadorea</taxon>
        <taxon>Rhabditida</taxon>
        <taxon>Tylenchina</taxon>
        <taxon>Cephalobomorpha</taxon>
        <taxon>Cephaloboidea</taxon>
        <taxon>Cephalobidae</taxon>
        <taxon>Acrobeloides</taxon>
    </lineage>
</organism>
<evidence type="ECO:0000256" key="7">
    <source>
        <dbReference type="ARBA" id="ARBA00023136"/>
    </source>
</evidence>
<evidence type="ECO:0000313" key="12">
    <source>
        <dbReference type="Proteomes" id="UP000887540"/>
    </source>
</evidence>
<evidence type="ECO:0000256" key="8">
    <source>
        <dbReference type="ARBA" id="ARBA00040593"/>
    </source>
</evidence>
<accession>A0A914CQK5</accession>
<feature type="transmembrane region" description="Helical" evidence="11">
    <location>
        <begin position="237"/>
        <end position="257"/>
    </location>
</feature>
<comment type="subcellular location">
    <subcellularLocation>
        <location evidence="1">Cell membrane</location>
        <topology evidence="1">Multi-pass membrane protein</topology>
    </subcellularLocation>
</comment>
<evidence type="ECO:0000256" key="10">
    <source>
        <dbReference type="ARBA" id="ARBA00042973"/>
    </source>
</evidence>
<evidence type="ECO:0000256" key="3">
    <source>
        <dbReference type="ARBA" id="ARBA00022475"/>
    </source>
</evidence>
<dbReference type="AlphaFoldDB" id="A0A914CQK5"/>
<protein>
    <recommendedName>
        <fullName evidence="8">Zinc transporter ZIP11</fullName>
    </recommendedName>
    <alternativeName>
        <fullName evidence="9">Solute carrier family 39 member 11</fullName>
    </alternativeName>
    <alternativeName>
        <fullName evidence="10">Zrt- and Irt-like protein 11</fullName>
    </alternativeName>
</protein>
<dbReference type="GO" id="GO:0005385">
    <property type="term" value="F:zinc ion transmembrane transporter activity"/>
    <property type="evidence" value="ECO:0007669"/>
    <property type="project" value="TreeGrafter"/>
</dbReference>
<keyword evidence="4 11" id="KW-0812">Transmembrane</keyword>
<feature type="transmembrane region" description="Helical" evidence="11">
    <location>
        <begin position="71"/>
        <end position="92"/>
    </location>
</feature>
<dbReference type="WBParaSite" id="ACRNAN_scaffold12909.g20154.t1">
    <property type="protein sequence ID" value="ACRNAN_scaffold12909.g20154.t1"/>
    <property type="gene ID" value="ACRNAN_scaffold12909.g20154"/>
</dbReference>
<dbReference type="PANTHER" id="PTHR11040:SF211">
    <property type="entry name" value="ZINC TRANSPORTER ZIP11"/>
    <property type="match status" value="1"/>
</dbReference>
<feature type="transmembrane region" description="Helical" evidence="11">
    <location>
        <begin position="181"/>
        <end position="202"/>
    </location>
</feature>
<evidence type="ECO:0000256" key="1">
    <source>
        <dbReference type="ARBA" id="ARBA00004651"/>
    </source>
</evidence>
<feature type="transmembrane region" description="Helical" evidence="11">
    <location>
        <begin position="140"/>
        <end position="161"/>
    </location>
</feature>
<evidence type="ECO:0000256" key="5">
    <source>
        <dbReference type="ARBA" id="ARBA00022833"/>
    </source>
</evidence>
<evidence type="ECO:0000256" key="9">
    <source>
        <dbReference type="ARBA" id="ARBA00042540"/>
    </source>
</evidence>
<evidence type="ECO:0000256" key="6">
    <source>
        <dbReference type="ARBA" id="ARBA00022989"/>
    </source>
</evidence>
<feature type="transmembrane region" description="Helical" evidence="11">
    <location>
        <begin position="39"/>
        <end position="59"/>
    </location>
</feature>
<dbReference type="InterPro" id="IPR003689">
    <property type="entry name" value="ZIP"/>
</dbReference>
<keyword evidence="12" id="KW-1185">Reference proteome</keyword>
<keyword evidence="6 11" id="KW-1133">Transmembrane helix</keyword>
<comment type="similarity">
    <text evidence="2">Belongs to the ZIP transporter (TC 2.A.5) family.</text>
</comment>
<reference evidence="13" key="1">
    <citation type="submission" date="2022-11" db="UniProtKB">
        <authorList>
            <consortium name="WormBaseParasite"/>
        </authorList>
    </citation>
    <scope>IDENTIFICATION</scope>
</reference>
<keyword evidence="3" id="KW-1003">Cell membrane</keyword>
<dbReference type="Pfam" id="PF02535">
    <property type="entry name" value="Zip"/>
    <property type="match status" value="1"/>
</dbReference>
<feature type="transmembrane region" description="Helical" evidence="11">
    <location>
        <begin position="269"/>
        <end position="288"/>
    </location>
</feature>
<evidence type="ECO:0000313" key="13">
    <source>
        <dbReference type="WBParaSite" id="ACRNAN_scaffold12909.g20154.t1"/>
    </source>
</evidence>